<evidence type="ECO:0000256" key="8">
    <source>
        <dbReference type="ARBA" id="ARBA00022741"/>
    </source>
</evidence>
<dbReference type="PANTHER" id="PTHR42724">
    <property type="entry name" value="TETRAACYLDISACCHARIDE 4'-KINASE"/>
    <property type="match status" value="1"/>
</dbReference>
<keyword evidence="10 13" id="KW-0067">ATP-binding</keyword>
<protein>
    <recommendedName>
        <fullName evidence="4 13">Tetraacyldisaccharide 4'-kinase</fullName>
        <ecNumber evidence="3 13">2.7.1.130</ecNumber>
    </recommendedName>
    <alternativeName>
        <fullName evidence="12 13">Lipid A 4'-kinase</fullName>
    </alternativeName>
</protein>
<dbReference type="HOGENOM" id="CLU_038816_6_0_0"/>
<feature type="binding site" evidence="13">
    <location>
        <begin position="47"/>
        <end position="54"/>
    </location>
    <ligand>
        <name>ATP</name>
        <dbReference type="ChEBI" id="CHEBI:30616"/>
    </ligand>
</feature>
<dbReference type="RefSeq" id="WP_014449614.1">
    <property type="nucleotide sequence ID" value="NC_017094.1"/>
</dbReference>
<keyword evidence="7 13" id="KW-0808">Transferase</keyword>
<evidence type="ECO:0000256" key="7">
    <source>
        <dbReference type="ARBA" id="ARBA00022679"/>
    </source>
</evidence>
<name>I0IPC8_LEPFC</name>
<reference evidence="14 15" key="1">
    <citation type="journal article" date="2012" name="J. Bacteriol.">
        <title>Complete Genome Sequence of Leptospirillum ferrooxidans Strain C2-3, Isolated from a Fresh Volcanic Ash Deposit on the Island of Miyake, Japan.</title>
        <authorList>
            <person name="Fujimura R."/>
            <person name="Sato Y."/>
            <person name="Nishizawa T."/>
            <person name="Oshima K."/>
            <person name="Kim S.-W."/>
            <person name="Hattori M."/>
            <person name="Kamijo T."/>
            <person name="Ohta H."/>
        </authorList>
    </citation>
    <scope>NUCLEOTIDE SEQUENCE [LARGE SCALE GENOMIC DNA]</scope>
    <source>
        <strain evidence="14 15">C2-3</strain>
    </source>
</reference>
<dbReference type="HAMAP" id="MF_00409">
    <property type="entry name" value="LpxK"/>
    <property type="match status" value="1"/>
</dbReference>
<dbReference type="InterPro" id="IPR027417">
    <property type="entry name" value="P-loop_NTPase"/>
</dbReference>
<dbReference type="GO" id="GO:0009029">
    <property type="term" value="F:lipid-A 4'-kinase activity"/>
    <property type="evidence" value="ECO:0007669"/>
    <property type="project" value="UniProtKB-UniRule"/>
</dbReference>
<evidence type="ECO:0000256" key="6">
    <source>
        <dbReference type="ARBA" id="ARBA00022556"/>
    </source>
</evidence>
<gene>
    <name evidence="13" type="primary">lpxK</name>
    <name evidence="14" type="ordered locus">LFE_1444</name>
</gene>
<evidence type="ECO:0000256" key="9">
    <source>
        <dbReference type="ARBA" id="ARBA00022777"/>
    </source>
</evidence>
<organism evidence="14 15">
    <name type="scientific">Leptospirillum ferrooxidans (strain C2-3)</name>
    <dbReference type="NCBI Taxonomy" id="1162668"/>
    <lineage>
        <taxon>Bacteria</taxon>
        <taxon>Pseudomonadati</taxon>
        <taxon>Nitrospirota</taxon>
        <taxon>Nitrospiria</taxon>
        <taxon>Nitrospirales</taxon>
        <taxon>Nitrospiraceae</taxon>
        <taxon>Leptospirillum</taxon>
    </lineage>
</organism>
<keyword evidence="9 13" id="KW-0418">Kinase</keyword>
<dbReference type="UniPathway" id="UPA00359">
    <property type="reaction ID" value="UER00482"/>
</dbReference>
<comment type="function">
    <text evidence="1 13">Transfers the gamma-phosphate of ATP to the 4'-position of a tetraacyldisaccharide 1-phosphate intermediate (termed DS-1-P) to form tetraacyldisaccharide 1,4'-bis-phosphate (lipid IVA).</text>
</comment>
<dbReference type="SUPFAM" id="SSF52540">
    <property type="entry name" value="P-loop containing nucleoside triphosphate hydrolases"/>
    <property type="match status" value="1"/>
</dbReference>
<proteinExistence type="inferred from homology"/>
<dbReference type="EC" id="2.7.1.130" evidence="3 13"/>
<accession>I0IPC8</accession>
<dbReference type="eggNOG" id="COG1663">
    <property type="taxonomic scope" value="Bacteria"/>
</dbReference>
<comment type="pathway">
    <text evidence="2 13">Glycolipid biosynthesis; lipid IV(A) biosynthesis; lipid IV(A) from (3R)-3-hydroxytetradecanoyl-[acyl-carrier-protein] and UDP-N-acetyl-alpha-D-glucosamine: step 6/6.</text>
</comment>
<keyword evidence="6 13" id="KW-0441">Lipid A biosynthesis</keyword>
<evidence type="ECO:0000256" key="3">
    <source>
        <dbReference type="ARBA" id="ARBA00012071"/>
    </source>
</evidence>
<evidence type="ECO:0000256" key="10">
    <source>
        <dbReference type="ARBA" id="ARBA00022840"/>
    </source>
</evidence>
<keyword evidence="11 13" id="KW-0443">Lipid metabolism</keyword>
<evidence type="ECO:0000256" key="1">
    <source>
        <dbReference type="ARBA" id="ARBA00002274"/>
    </source>
</evidence>
<reference evidence="15" key="2">
    <citation type="submission" date="2012-03" db="EMBL/GenBank/DDBJ databases">
        <title>The complete genome sequence of the pioneer microbe on fresh volcanic deposit, Leptospirillum ferrooxidans strain C2-3.</title>
        <authorList>
            <person name="Fujimura R."/>
            <person name="Sato Y."/>
            <person name="Nishizawa T."/>
            <person name="Nanba K."/>
            <person name="Oshima K."/>
            <person name="Hattori M."/>
            <person name="Kamijo T."/>
            <person name="Ohta H."/>
        </authorList>
    </citation>
    <scope>NUCLEOTIDE SEQUENCE [LARGE SCALE GENOMIC DNA]</scope>
    <source>
        <strain evidence="15">C2-3</strain>
    </source>
</reference>
<evidence type="ECO:0000313" key="14">
    <source>
        <dbReference type="EMBL" id="BAM07127.1"/>
    </source>
</evidence>
<dbReference type="KEGG" id="lfc:LFE_1444"/>
<dbReference type="GO" id="GO:0009244">
    <property type="term" value="P:lipopolysaccharide core region biosynthetic process"/>
    <property type="evidence" value="ECO:0007669"/>
    <property type="project" value="TreeGrafter"/>
</dbReference>
<dbReference type="OrthoDB" id="9766423at2"/>
<evidence type="ECO:0000256" key="11">
    <source>
        <dbReference type="ARBA" id="ARBA00023098"/>
    </source>
</evidence>
<dbReference type="EMBL" id="AP012342">
    <property type="protein sequence ID" value="BAM07127.1"/>
    <property type="molecule type" value="Genomic_DNA"/>
</dbReference>
<dbReference type="STRING" id="1162668.LFE_1444"/>
<dbReference type="AlphaFoldDB" id="I0IPC8"/>
<comment type="similarity">
    <text evidence="13">Belongs to the LpxK family.</text>
</comment>
<sequence length="393" mass="43003">MNPLRILLLPFSCLYGLGIALWKGLYRSGVYRTGKVPVPVLSVGNVTVGGNGKTPMVIALAKWLEERGHHVGILSRGYGREKSPGREVVVFSGRGIGKKLVGDPPDPRVTGDEPALISSRVPSATIALSSDRLEGARALLPFSPSVIVMDDGFQSLELFQDLSFVLVSESDFLKILDRSGWGCRDLLPSGRFREGEEALFRASAVVVTLEEDRSPLEMERLRSRFDLYFQKRFPARGVLPVLFQKVVVSGIFCQNEMGSGETGKGQGPEAIKGKRVVLVSGIAAPGRFFRMVSGFGAEVLGHLSWSDHASWNEGRQKEILSFLESVSGNANPEMILTTEKDLVKWPKPIHLPYTVYSVQIESCLLEPAHWESILLSVVRKSSVAPEGETPDGD</sequence>
<evidence type="ECO:0000313" key="15">
    <source>
        <dbReference type="Proteomes" id="UP000007382"/>
    </source>
</evidence>
<dbReference type="PATRIC" id="fig|1162668.3.peg.1713"/>
<dbReference type="Proteomes" id="UP000007382">
    <property type="component" value="Chromosome"/>
</dbReference>
<dbReference type="Pfam" id="PF02606">
    <property type="entry name" value="LpxK"/>
    <property type="match status" value="1"/>
</dbReference>
<dbReference type="PANTHER" id="PTHR42724:SF1">
    <property type="entry name" value="TETRAACYLDISACCHARIDE 4'-KINASE, MITOCHONDRIAL-RELATED"/>
    <property type="match status" value="1"/>
</dbReference>
<dbReference type="GO" id="GO:0009245">
    <property type="term" value="P:lipid A biosynthetic process"/>
    <property type="evidence" value="ECO:0007669"/>
    <property type="project" value="UniProtKB-UniRule"/>
</dbReference>
<dbReference type="GO" id="GO:0005524">
    <property type="term" value="F:ATP binding"/>
    <property type="evidence" value="ECO:0007669"/>
    <property type="project" value="UniProtKB-UniRule"/>
</dbReference>
<evidence type="ECO:0000256" key="12">
    <source>
        <dbReference type="ARBA" id="ARBA00029757"/>
    </source>
</evidence>
<evidence type="ECO:0000256" key="5">
    <source>
        <dbReference type="ARBA" id="ARBA00022516"/>
    </source>
</evidence>
<comment type="catalytic activity">
    <reaction evidence="13">
        <text>a lipid A disaccharide + ATP = a lipid IVA + ADP + H(+)</text>
        <dbReference type="Rhea" id="RHEA:67840"/>
        <dbReference type="ChEBI" id="CHEBI:15378"/>
        <dbReference type="ChEBI" id="CHEBI:30616"/>
        <dbReference type="ChEBI" id="CHEBI:176343"/>
        <dbReference type="ChEBI" id="CHEBI:176425"/>
        <dbReference type="ChEBI" id="CHEBI:456216"/>
        <dbReference type="EC" id="2.7.1.130"/>
    </reaction>
</comment>
<keyword evidence="15" id="KW-1185">Reference proteome</keyword>
<evidence type="ECO:0000256" key="4">
    <source>
        <dbReference type="ARBA" id="ARBA00016436"/>
    </source>
</evidence>
<evidence type="ECO:0000256" key="13">
    <source>
        <dbReference type="HAMAP-Rule" id="MF_00409"/>
    </source>
</evidence>
<dbReference type="InterPro" id="IPR003758">
    <property type="entry name" value="LpxK"/>
</dbReference>
<evidence type="ECO:0000256" key="2">
    <source>
        <dbReference type="ARBA" id="ARBA00004870"/>
    </source>
</evidence>
<dbReference type="NCBIfam" id="TIGR00682">
    <property type="entry name" value="lpxK"/>
    <property type="match status" value="1"/>
</dbReference>
<keyword evidence="8 13" id="KW-0547">Nucleotide-binding</keyword>
<keyword evidence="5 13" id="KW-0444">Lipid biosynthesis</keyword>
<dbReference type="GO" id="GO:0005886">
    <property type="term" value="C:plasma membrane"/>
    <property type="evidence" value="ECO:0007669"/>
    <property type="project" value="TreeGrafter"/>
</dbReference>